<protein>
    <submittedName>
        <fullName evidence="2">Uncharacterized protein</fullName>
    </submittedName>
</protein>
<dbReference type="RefSeq" id="WP_376850217.1">
    <property type="nucleotide sequence ID" value="NZ_JBHSMF010000006.1"/>
</dbReference>
<evidence type="ECO:0000313" key="2">
    <source>
        <dbReference type="EMBL" id="MFC5498157.1"/>
    </source>
</evidence>
<name>A0ABW0NFV0_9BURK</name>
<comment type="caution">
    <text evidence="2">The sequence shown here is derived from an EMBL/GenBank/DDBJ whole genome shotgun (WGS) entry which is preliminary data.</text>
</comment>
<feature type="compositionally biased region" description="Polar residues" evidence="1">
    <location>
        <begin position="62"/>
        <end position="78"/>
    </location>
</feature>
<feature type="region of interest" description="Disordered" evidence="1">
    <location>
        <begin position="54"/>
        <end position="102"/>
    </location>
</feature>
<proteinExistence type="predicted"/>
<reference evidence="3" key="1">
    <citation type="journal article" date="2019" name="Int. J. Syst. Evol. Microbiol.">
        <title>The Global Catalogue of Microorganisms (GCM) 10K type strain sequencing project: providing services to taxonomists for standard genome sequencing and annotation.</title>
        <authorList>
            <consortium name="The Broad Institute Genomics Platform"/>
            <consortium name="The Broad Institute Genome Sequencing Center for Infectious Disease"/>
            <person name="Wu L."/>
            <person name="Ma J."/>
        </authorList>
    </citation>
    <scope>NUCLEOTIDE SEQUENCE [LARGE SCALE GENOMIC DNA]</scope>
    <source>
        <strain evidence="3">CCUG 57401</strain>
    </source>
</reference>
<accession>A0ABW0NFV0</accession>
<evidence type="ECO:0000256" key="1">
    <source>
        <dbReference type="SAM" id="MobiDB-lite"/>
    </source>
</evidence>
<dbReference type="EMBL" id="JBHSMF010000006">
    <property type="protein sequence ID" value="MFC5498157.1"/>
    <property type="molecule type" value="Genomic_DNA"/>
</dbReference>
<organism evidence="2 3">
    <name type="scientific">Caenimonas terrae</name>
    <dbReference type="NCBI Taxonomy" id="696074"/>
    <lineage>
        <taxon>Bacteria</taxon>
        <taxon>Pseudomonadati</taxon>
        <taxon>Pseudomonadota</taxon>
        <taxon>Betaproteobacteria</taxon>
        <taxon>Burkholderiales</taxon>
        <taxon>Comamonadaceae</taxon>
        <taxon>Caenimonas</taxon>
    </lineage>
</organism>
<dbReference type="Proteomes" id="UP001596037">
    <property type="component" value="Unassembled WGS sequence"/>
</dbReference>
<sequence>MNARVPVARPIDPTEIELRAVWMTVRGRPGWPATFEEAMRDPIQSRLLVLNAKHPPKAVRSGRTTSAPSMPLPRSTTRALPMHAAVPAGLDRKRAAAGDRDD</sequence>
<keyword evidence="3" id="KW-1185">Reference proteome</keyword>
<evidence type="ECO:0000313" key="3">
    <source>
        <dbReference type="Proteomes" id="UP001596037"/>
    </source>
</evidence>
<feature type="compositionally biased region" description="Basic and acidic residues" evidence="1">
    <location>
        <begin position="90"/>
        <end position="102"/>
    </location>
</feature>
<gene>
    <name evidence="2" type="ORF">ACFPOE_11475</name>
</gene>